<evidence type="ECO:0000256" key="1">
    <source>
        <dbReference type="SAM" id="MobiDB-lite"/>
    </source>
</evidence>
<protein>
    <submittedName>
        <fullName evidence="2">Uncharacterized protein</fullName>
    </submittedName>
</protein>
<proteinExistence type="predicted"/>
<feature type="region of interest" description="Disordered" evidence="1">
    <location>
        <begin position="1"/>
        <end position="24"/>
    </location>
</feature>
<reference evidence="2 3" key="1">
    <citation type="journal article" date="2007" name="Nat. Biotechnol.">
        <title>Complete genome sequence of the erythromycin-producing bacterium Saccharopolyspora erythraea NRRL23338.</title>
        <authorList>
            <person name="Oliynyk M."/>
            <person name="Samborskyy M."/>
            <person name="Lester J.B."/>
            <person name="Mironenko T."/>
            <person name="Scott N."/>
            <person name="Dickens S."/>
            <person name="Haydock S.F."/>
            <person name="Leadlay P.F."/>
        </authorList>
    </citation>
    <scope>NUCLEOTIDE SEQUENCE [LARGE SCALE GENOMIC DNA]</scope>
    <source>
        <strain evidence="3">ATCC 11635 / DSM 40517 / JCM 4748 / NBRC 13426 / NCIMB 8594 / NRRL 2338</strain>
    </source>
</reference>
<gene>
    <name evidence="2" type="ordered locus">SACE_4834</name>
</gene>
<keyword evidence="3" id="KW-1185">Reference proteome</keyword>
<organism evidence="2 3">
    <name type="scientific">Saccharopolyspora erythraea (strain ATCC 11635 / DSM 40517 / JCM 4748 / NBRC 13426 / NCIMB 8594 / NRRL 2338)</name>
    <dbReference type="NCBI Taxonomy" id="405948"/>
    <lineage>
        <taxon>Bacteria</taxon>
        <taxon>Bacillati</taxon>
        <taxon>Actinomycetota</taxon>
        <taxon>Actinomycetes</taxon>
        <taxon>Pseudonocardiales</taxon>
        <taxon>Pseudonocardiaceae</taxon>
        <taxon>Saccharopolyspora</taxon>
    </lineage>
</organism>
<dbReference type="OrthoDB" id="3540447at2"/>
<evidence type="ECO:0000313" key="3">
    <source>
        <dbReference type="Proteomes" id="UP000006728"/>
    </source>
</evidence>
<dbReference type="KEGG" id="sen:SACE_4834"/>
<dbReference type="eggNOG" id="ENOG50341SM">
    <property type="taxonomic scope" value="Bacteria"/>
</dbReference>
<dbReference type="Proteomes" id="UP000006728">
    <property type="component" value="Chromosome"/>
</dbReference>
<dbReference type="HOGENOM" id="CLU_2467167_0_0_11"/>
<evidence type="ECO:0000313" key="2">
    <source>
        <dbReference type="EMBL" id="CAM04099.1"/>
    </source>
</evidence>
<dbReference type="EMBL" id="AM420293">
    <property type="protein sequence ID" value="CAM04099.1"/>
    <property type="molecule type" value="Genomic_DNA"/>
</dbReference>
<accession>A4FJ74</accession>
<name>A4FJ74_SACEN</name>
<dbReference type="AlphaFoldDB" id="A4FJ74"/>
<sequence>MLALGLTGCSDQLGDRGGKEGSPPDLIGDVDYVEVYRNADGFPNVARVCVQGLAFATSSSGRGESSGATPVIRVPEWDGFCAQKLARP</sequence>